<protein>
    <submittedName>
        <fullName evidence="1">Uncharacterized protein</fullName>
    </submittedName>
</protein>
<organism evidence="1 2">
    <name type="scientific">Staurois parvus</name>
    <dbReference type="NCBI Taxonomy" id="386267"/>
    <lineage>
        <taxon>Eukaryota</taxon>
        <taxon>Metazoa</taxon>
        <taxon>Chordata</taxon>
        <taxon>Craniata</taxon>
        <taxon>Vertebrata</taxon>
        <taxon>Euteleostomi</taxon>
        <taxon>Amphibia</taxon>
        <taxon>Batrachia</taxon>
        <taxon>Anura</taxon>
        <taxon>Neobatrachia</taxon>
        <taxon>Ranoidea</taxon>
        <taxon>Ranidae</taxon>
        <taxon>Staurois</taxon>
    </lineage>
</organism>
<name>A0ABN9DJ81_9NEOB</name>
<gene>
    <name evidence="1" type="ORF">SPARVUS_LOCUS7477781</name>
</gene>
<keyword evidence="2" id="KW-1185">Reference proteome</keyword>
<dbReference type="Proteomes" id="UP001162483">
    <property type="component" value="Unassembled WGS sequence"/>
</dbReference>
<dbReference type="EMBL" id="CATNWA010014511">
    <property type="protein sequence ID" value="CAI9572651.1"/>
    <property type="molecule type" value="Genomic_DNA"/>
</dbReference>
<accession>A0ABN9DJ81</accession>
<evidence type="ECO:0000313" key="1">
    <source>
        <dbReference type="EMBL" id="CAI9572651.1"/>
    </source>
</evidence>
<sequence length="100" mass="11295">MPASGFRVPVPVTSGRTGAGTGGKFENLKKLLFFLNDYYIHFTYILSLLLCPAPCLHLDCSFCLETEKCPWRPKKRPFRSKSVLDRLENSDSKSEPLAEL</sequence>
<comment type="caution">
    <text evidence="1">The sequence shown here is derived from an EMBL/GenBank/DDBJ whole genome shotgun (WGS) entry which is preliminary data.</text>
</comment>
<evidence type="ECO:0000313" key="2">
    <source>
        <dbReference type="Proteomes" id="UP001162483"/>
    </source>
</evidence>
<proteinExistence type="predicted"/>
<feature type="non-terminal residue" evidence="1">
    <location>
        <position position="100"/>
    </location>
</feature>
<reference evidence="1" key="1">
    <citation type="submission" date="2023-05" db="EMBL/GenBank/DDBJ databases">
        <authorList>
            <person name="Stuckert A."/>
        </authorList>
    </citation>
    <scope>NUCLEOTIDE SEQUENCE</scope>
</reference>